<organism evidence="1 2">
    <name type="scientific">Nocardiopsis suaedae</name>
    <dbReference type="NCBI Taxonomy" id="3018444"/>
    <lineage>
        <taxon>Bacteria</taxon>
        <taxon>Bacillati</taxon>
        <taxon>Actinomycetota</taxon>
        <taxon>Actinomycetes</taxon>
        <taxon>Streptosporangiales</taxon>
        <taxon>Nocardiopsidaceae</taxon>
        <taxon>Nocardiopsis</taxon>
    </lineage>
</organism>
<dbReference type="Proteomes" id="UP001165685">
    <property type="component" value="Unassembled WGS sequence"/>
</dbReference>
<comment type="caution">
    <text evidence="1">The sequence shown here is derived from an EMBL/GenBank/DDBJ whole genome shotgun (WGS) entry which is preliminary data.</text>
</comment>
<reference evidence="1" key="1">
    <citation type="submission" date="2023-01" db="EMBL/GenBank/DDBJ databases">
        <title>Draft genome sequence of Nocardiopsis sp. LSu2-4 isolated from halophytes.</title>
        <authorList>
            <person name="Duangmal K."/>
            <person name="Chantavorakit T."/>
        </authorList>
    </citation>
    <scope>NUCLEOTIDE SEQUENCE</scope>
    <source>
        <strain evidence="1">LSu2-4</strain>
    </source>
</reference>
<dbReference type="RefSeq" id="WP_270678341.1">
    <property type="nucleotide sequence ID" value="NZ_JAQFWP010000024.1"/>
</dbReference>
<keyword evidence="2" id="KW-1185">Reference proteome</keyword>
<proteinExistence type="predicted"/>
<evidence type="ECO:0000313" key="1">
    <source>
        <dbReference type="EMBL" id="MDA2805688.1"/>
    </source>
</evidence>
<sequence>MSARRDRRKERRMQVNIRMTEDQEAAFRVEHGLEHSDSTRERLATMLADELGGLGAEYGWWDADAVHVT</sequence>
<name>A0ABT4TLW9_9ACTN</name>
<protein>
    <submittedName>
        <fullName evidence="1">Uncharacterized protein</fullName>
    </submittedName>
</protein>
<evidence type="ECO:0000313" key="2">
    <source>
        <dbReference type="Proteomes" id="UP001165685"/>
    </source>
</evidence>
<accession>A0ABT4TLW9</accession>
<gene>
    <name evidence="1" type="ORF">O4U47_14310</name>
</gene>
<dbReference type="EMBL" id="JAQFWP010000024">
    <property type="protein sequence ID" value="MDA2805688.1"/>
    <property type="molecule type" value="Genomic_DNA"/>
</dbReference>